<comment type="cofactor">
    <cofactor evidence="1">
        <name>FAD</name>
        <dbReference type="ChEBI" id="CHEBI:57692"/>
    </cofactor>
</comment>
<dbReference type="PROSITE" id="PS50048">
    <property type="entry name" value="ZN2_CY6_FUNGAL_2"/>
    <property type="match status" value="1"/>
</dbReference>
<dbReference type="EMBL" id="JAGPXF010000003">
    <property type="protein sequence ID" value="KAH7251281.1"/>
    <property type="molecule type" value="Genomic_DNA"/>
</dbReference>
<evidence type="ECO:0000256" key="5">
    <source>
        <dbReference type="ARBA" id="ARBA00023002"/>
    </source>
</evidence>
<reference evidence="9" key="1">
    <citation type="journal article" date="2021" name="Nat. Commun.">
        <title>Genetic determinants of endophytism in the Arabidopsis root mycobiome.</title>
        <authorList>
            <person name="Mesny F."/>
            <person name="Miyauchi S."/>
            <person name="Thiergart T."/>
            <person name="Pickel B."/>
            <person name="Atanasova L."/>
            <person name="Karlsson M."/>
            <person name="Huettel B."/>
            <person name="Barry K.W."/>
            <person name="Haridas S."/>
            <person name="Chen C."/>
            <person name="Bauer D."/>
            <person name="Andreopoulos W."/>
            <person name="Pangilinan J."/>
            <person name="LaButti K."/>
            <person name="Riley R."/>
            <person name="Lipzen A."/>
            <person name="Clum A."/>
            <person name="Drula E."/>
            <person name="Henrissat B."/>
            <person name="Kohler A."/>
            <person name="Grigoriev I.V."/>
            <person name="Martin F.M."/>
            <person name="Hacquard S."/>
        </authorList>
    </citation>
    <scope>NUCLEOTIDE SEQUENCE</scope>
    <source>
        <strain evidence="9">MPI-SDFR-AT-0068</strain>
    </source>
</reference>
<dbReference type="Pfam" id="PF01266">
    <property type="entry name" value="DAO"/>
    <property type="match status" value="1"/>
</dbReference>
<evidence type="ECO:0000256" key="2">
    <source>
        <dbReference type="ARBA" id="ARBA00010989"/>
    </source>
</evidence>
<evidence type="ECO:0000256" key="7">
    <source>
        <dbReference type="SAM" id="MobiDB-lite"/>
    </source>
</evidence>
<protein>
    <submittedName>
        <fullName evidence="9">FAD dependent oxidoreductase-domain-containing protein</fullName>
    </submittedName>
</protein>
<evidence type="ECO:0000259" key="8">
    <source>
        <dbReference type="PROSITE" id="PS50048"/>
    </source>
</evidence>
<dbReference type="InterPro" id="IPR045170">
    <property type="entry name" value="MTOX"/>
</dbReference>
<dbReference type="CDD" id="cd12148">
    <property type="entry name" value="fungal_TF_MHR"/>
    <property type="match status" value="1"/>
</dbReference>
<dbReference type="CDD" id="cd00067">
    <property type="entry name" value="GAL4"/>
    <property type="match status" value="1"/>
</dbReference>
<feature type="domain" description="Zn(2)-C6 fungal-type" evidence="8">
    <location>
        <begin position="8"/>
        <end position="38"/>
    </location>
</feature>
<dbReference type="PROSITE" id="PS00463">
    <property type="entry name" value="ZN2_CY6_FUNGAL_1"/>
    <property type="match status" value="1"/>
</dbReference>
<dbReference type="SUPFAM" id="SSF57701">
    <property type="entry name" value="Zn2/Cys6 DNA-binding domain"/>
    <property type="match status" value="1"/>
</dbReference>
<dbReference type="InterPro" id="IPR001138">
    <property type="entry name" value="Zn2Cys6_DnaBD"/>
</dbReference>
<dbReference type="PANTHER" id="PTHR10961">
    <property type="entry name" value="PEROXISOMAL SARCOSINE OXIDASE"/>
    <property type="match status" value="1"/>
</dbReference>
<dbReference type="Proteomes" id="UP000813427">
    <property type="component" value="Unassembled WGS sequence"/>
</dbReference>
<accession>A0A8K0WDL1</accession>
<dbReference type="GO" id="GO:0050031">
    <property type="term" value="F:L-pipecolate oxidase activity"/>
    <property type="evidence" value="ECO:0007669"/>
    <property type="project" value="TreeGrafter"/>
</dbReference>
<evidence type="ECO:0000256" key="6">
    <source>
        <dbReference type="ARBA" id="ARBA00023242"/>
    </source>
</evidence>
<keyword evidence="5" id="KW-0560">Oxidoreductase</keyword>
<dbReference type="Gene3D" id="3.30.9.10">
    <property type="entry name" value="D-Amino Acid Oxidase, subunit A, domain 2"/>
    <property type="match status" value="1"/>
</dbReference>
<evidence type="ECO:0000313" key="9">
    <source>
        <dbReference type="EMBL" id="KAH7251281.1"/>
    </source>
</evidence>
<proteinExistence type="inferred from homology"/>
<evidence type="ECO:0000256" key="4">
    <source>
        <dbReference type="ARBA" id="ARBA00022827"/>
    </source>
</evidence>
<dbReference type="InterPro" id="IPR036864">
    <property type="entry name" value="Zn2-C6_fun-type_DNA-bd_sf"/>
</dbReference>
<organism evidence="9 10">
    <name type="scientific">Fusarium tricinctum</name>
    <dbReference type="NCBI Taxonomy" id="61284"/>
    <lineage>
        <taxon>Eukaryota</taxon>
        <taxon>Fungi</taxon>
        <taxon>Dikarya</taxon>
        <taxon>Ascomycota</taxon>
        <taxon>Pezizomycotina</taxon>
        <taxon>Sordariomycetes</taxon>
        <taxon>Hypocreomycetidae</taxon>
        <taxon>Hypocreales</taxon>
        <taxon>Nectriaceae</taxon>
        <taxon>Fusarium</taxon>
        <taxon>Fusarium tricinctum species complex</taxon>
    </lineage>
</organism>
<keyword evidence="10" id="KW-1185">Reference proteome</keyword>
<comment type="caution">
    <text evidence="9">The sequence shown here is derived from an EMBL/GenBank/DDBJ whole genome shotgun (WGS) entry which is preliminary data.</text>
</comment>
<dbReference type="Pfam" id="PF00172">
    <property type="entry name" value="Zn_clus"/>
    <property type="match status" value="1"/>
</dbReference>
<dbReference type="Gene3D" id="3.50.50.60">
    <property type="entry name" value="FAD/NAD(P)-binding domain"/>
    <property type="match status" value="1"/>
</dbReference>
<evidence type="ECO:0000313" key="10">
    <source>
        <dbReference type="Proteomes" id="UP000813427"/>
    </source>
</evidence>
<name>A0A8K0WDL1_9HYPO</name>
<evidence type="ECO:0000256" key="1">
    <source>
        <dbReference type="ARBA" id="ARBA00001974"/>
    </source>
</evidence>
<dbReference type="GO" id="GO:0008270">
    <property type="term" value="F:zinc ion binding"/>
    <property type="evidence" value="ECO:0007669"/>
    <property type="project" value="InterPro"/>
</dbReference>
<dbReference type="OrthoDB" id="2219495at2759"/>
<dbReference type="AlphaFoldDB" id="A0A8K0WDL1"/>
<keyword evidence="4" id="KW-0274">FAD</keyword>
<dbReference type="PANTHER" id="PTHR10961:SF45">
    <property type="entry name" value="FAD DEPENDENT OXIDOREDUCTASE DOMAIN-CONTAINING PROTEIN-RELATED"/>
    <property type="match status" value="1"/>
</dbReference>
<dbReference type="SMART" id="SM00066">
    <property type="entry name" value="GAL4"/>
    <property type="match status" value="1"/>
</dbReference>
<feature type="region of interest" description="Disordered" evidence="7">
    <location>
        <begin position="1123"/>
        <end position="1153"/>
    </location>
</feature>
<keyword evidence="3" id="KW-0285">Flavoprotein</keyword>
<keyword evidence="6" id="KW-0539">Nucleus</keyword>
<dbReference type="SUPFAM" id="SSF54373">
    <property type="entry name" value="FAD-linked reductases, C-terminal domain"/>
    <property type="match status" value="1"/>
</dbReference>
<dbReference type="GO" id="GO:0050660">
    <property type="term" value="F:flavin adenine dinucleotide binding"/>
    <property type="evidence" value="ECO:0007669"/>
    <property type="project" value="InterPro"/>
</dbReference>
<comment type="similarity">
    <text evidence="2">Belongs to the MSOX/MTOX family.</text>
</comment>
<sequence>MEPRSKQACEPCRKKKSKCTGEKPTCSFCQRLQQSCTYRSIETGQTTSRISNRVTKSTKKGDLQLRFQNLELQVKGIYELLQPSSAIHSMSPSNTSTSAVSTDLQNENTSTSPSTLIQPVIEGSFTASNLNPPSEILDHLIEIYRIKIHLQPLQLFKLPDVKCYLTSSPQFLLSSFLALTVRYSTHNFYKGQESKAVEFYTDSAHQAVISLASQGIPKIEVIQALCMLVLVDVAACKPGRAWMSIGTLSRLEALRQLSQPALAASSPDYEASLACHWTVFLLEQTFMPQERTTVHDVDEPIYPSSVPRPPSLPPISDGEFPPDLFSEDGAEDLGITAYYIKIIGVWGHLASYMHQIRIEKADNAWSPGSMHYVLCSRLYEYDSKTPHSHLLRNVHFTKRSSAEIAETREYWIPWVLQQVTSHAITAILNHPFIHLVAMRDRSRGLQSRQFLQQTVDLALYHSAWVFKFLKFCDEQEFKIYDPLVGHLVAVVATIPWLFQRAIDPKVAHKAKTDLDWCKDFLERLSATWPHITQKLDILRSLDSIAENNQQRSNSRGTHILFHPSLFWALVDPMISQMTPSISHSRGSNSLQDATIRISTHYIQPLVESQVEQPHNVPESNDPLSWDIGVLEQVNLDDIFASWMPGLDELEECGLSLFQPSIRSRARHTVTFLYSVRWTSGPTRLTKAVYQGASSDVEIPNATPRNIIFSKYLVMEHNSKIVIIGAGVFGLTTAKQLTLEGHHNITVIDRHMPPVPDGSSSDISRVIRFDYADSDYCTLAYDAYRKWSQDPKYRGIFYPAHYIIAGSRGSSDKSWTDKTTAQLDKRQLPYTQLPNAAAAKQRFPILTGELAQPNFEGYLNNSGGWADANKAIKQLRDECLELGVSFIAGRAGTIIGFDSDANGVIKAVKTAAGTPIFGDHFILAAGAWASGLVPTYNSTISTAQALGFLRLTEAEMKKYKELPIYVNYSTGWFNFPPHEDTNMLKFAVHGWGYTRAPSESDNNAVKSNISVPPAVSRERKNFVPVDAEQRLRDGLREMLPELADRAFERAALCWYTDTPTGDFIMDYHPDYKNLFVGGGGSGHAFKFLPVLGECMTRAINKTLPSHLAEKWRFHKEYEHREDTFLGDGSRGGPARRELNSTEKAKLVGEGKSKL</sequence>
<dbReference type="GO" id="GO:0008115">
    <property type="term" value="F:sarcosine oxidase activity"/>
    <property type="evidence" value="ECO:0007669"/>
    <property type="project" value="TreeGrafter"/>
</dbReference>
<dbReference type="InterPro" id="IPR036188">
    <property type="entry name" value="FAD/NAD-bd_sf"/>
</dbReference>
<gene>
    <name evidence="9" type="ORF">BKA59DRAFT_553816</name>
</gene>
<dbReference type="SUPFAM" id="SSF51905">
    <property type="entry name" value="FAD/NAD(P)-binding domain"/>
    <property type="match status" value="1"/>
</dbReference>
<feature type="compositionally biased region" description="Basic and acidic residues" evidence="7">
    <location>
        <begin position="1133"/>
        <end position="1153"/>
    </location>
</feature>
<dbReference type="GO" id="GO:0000981">
    <property type="term" value="F:DNA-binding transcription factor activity, RNA polymerase II-specific"/>
    <property type="evidence" value="ECO:0007669"/>
    <property type="project" value="InterPro"/>
</dbReference>
<evidence type="ECO:0000256" key="3">
    <source>
        <dbReference type="ARBA" id="ARBA00022630"/>
    </source>
</evidence>
<dbReference type="Gene3D" id="4.10.240.10">
    <property type="entry name" value="Zn(2)-C6 fungal-type DNA-binding domain"/>
    <property type="match status" value="1"/>
</dbReference>
<dbReference type="InterPro" id="IPR006076">
    <property type="entry name" value="FAD-dep_OxRdtase"/>
</dbReference>
<dbReference type="GO" id="GO:0004657">
    <property type="term" value="F:proline dehydrogenase activity"/>
    <property type="evidence" value="ECO:0007669"/>
    <property type="project" value="TreeGrafter"/>
</dbReference>
<feature type="region of interest" description="Disordered" evidence="7">
    <location>
        <begin position="88"/>
        <end position="114"/>
    </location>
</feature>